<keyword evidence="1" id="KW-1133">Transmembrane helix</keyword>
<proteinExistence type="predicted"/>
<evidence type="ECO:0000313" key="2">
    <source>
        <dbReference type="EMBL" id="KAJ7220348.1"/>
    </source>
</evidence>
<reference evidence="2" key="1">
    <citation type="submission" date="2023-03" db="EMBL/GenBank/DDBJ databases">
        <title>Massive genome expansion in bonnet fungi (Mycena s.s.) driven by repeated elements and novel gene families across ecological guilds.</title>
        <authorList>
            <consortium name="Lawrence Berkeley National Laboratory"/>
            <person name="Harder C.B."/>
            <person name="Miyauchi S."/>
            <person name="Viragh M."/>
            <person name="Kuo A."/>
            <person name="Thoen E."/>
            <person name="Andreopoulos B."/>
            <person name="Lu D."/>
            <person name="Skrede I."/>
            <person name="Drula E."/>
            <person name="Henrissat B."/>
            <person name="Morin E."/>
            <person name="Kohler A."/>
            <person name="Barry K."/>
            <person name="LaButti K."/>
            <person name="Morin E."/>
            <person name="Salamov A."/>
            <person name="Lipzen A."/>
            <person name="Mereny Z."/>
            <person name="Hegedus B."/>
            <person name="Baldrian P."/>
            <person name="Stursova M."/>
            <person name="Weitz H."/>
            <person name="Taylor A."/>
            <person name="Grigoriev I.V."/>
            <person name="Nagy L.G."/>
            <person name="Martin F."/>
            <person name="Kauserud H."/>
        </authorList>
    </citation>
    <scope>NUCLEOTIDE SEQUENCE</scope>
    <source>
        <strain evidence="2">9144</strain>
    </source>
</reference>
<feature type="transmembrane region" description="Helical" evidence="1">
    <location>
        <begin position="36"/>
        <end position="58"/>
    </location>
</feature>
<sequence length="194" mass="21419">MIWGSQKKIIIFPAILMLSTAVIGFTASKFNYDETIPFILGTVTNLVLMALTAGRIWWMRREASYLGVVDMLKTRYNTVIAIMQVLERAEEKYSSDFSLESGVLYCICAAAAIISVSIDGGSNIGHAISIGIAEQAVNIVPTLVVVRVVLGHNTHDDANQRREDNPLAIRQRTFPPRHSTLGILDIKQVAMEEV</sequence>
<protein>
    <submittedName>
        <fullName evidence="2">Uncharacterized protein</fullName>
    </submittedName>
</protein>
<dbReference type="AlphaFoldDB" id="A0AAD6VWU2"/>
<organism evidence="2 3">
    <name type="scientific">Mycena pura</name>
    <dbReference type="NCBI Taxonomy" id="153505"/>
    <lineage>
        <taxon>Eukaryota</taxon>
        <taxon>Fungi</taxon>
        <taxon>Dikarya</taxon>
        <taxon>Basidiomycota</taxon>
        <taxon>Agaricomycotina</taxon>
        <taxon>Agaricomycetes</taxon>
        <taxon>Agaricomycetidae</taxon>
        <taxon>Agaricales</taxon>
        <taxon>Marasmiineae</taxon>
        <taxon>Mycenaceae</taxon>
        <taxon>Mycena</taxon>
    </lineage>
</organism>
<evidence type="ECO:0000313" key="3">
    <source>
        <dbReference type="Proteomes" id="UP001219525"/>
    </source>
</evidence>
<keyword evidence="1" id="KW-0472">Membrane</keyword>
<keyword evidence="1" id="KW-0812">Transmembrane</keyword>
<accession>A0AAD6VWU2</accession>
<dbReference type="Proteomes" id="UP001219525">
    <property type="component" value="Unassembled WGS sequence"/>
</dbReference>
<evidence type="ECO:0000256" key="1">
    <source>
        <dbReference type="SAM" id="Phobius"/>
    </source>
</evidence>
<feature type="transmembrane region" description="Helical" evidence="1">
    <location>
        <begin position="9"/>
        <end position="30"/>
    </location>
</feature>
<gene>
    <name evidence="2" type="ORF">GGX14DRAFT_11512</name>
</gene>
<comment type="caution">
    <text evidence="2">The sequence shown here is derived from an EMBL/GenBank/DDBJ whole genome shotgun (WGS) entry which is preliminary data.</text>
</comment>
<name>A0AAD6VWU2_9AGAR</name>
<keyword evidence="3" id="KW-1185">Reference proteome</keyword>
<dbReference type="EMBL" id="JARJCW010000010">
    <property type="protein sequence ID" value="KAJ7220348.1"/>
    <property type="molecule type" value="Genomic_DNA"/>
</dbReference>